<dbReference type="GO" id="GO:0016192">
    <property type="term" value="P:vesicle-mediated transport"/>
    <property type="evidence" value="ECO:0007669"/>
    <property type="project" value="InterPro"/>
</dbReference>
<evidence type="ECO:0000256" key="6">
    <source>
        <dbReference type="ARBA" id="ARBA00022989"/>
    </source>
</evidence>
<sequence length="205" mass="22724">MANLKDDLDQYLLLQSDQKKKFNVKVPQLKVPEFGNIFSRNTEPEANSWLKETQDSCCPKLSRLQRIVGFVACLGMGTLCMTISMFYIPVLLLKTRKFSLLYTMGSLFFILSFCFLSGFMAFFRTLFTKERALVSSAYFSCLFATLYCALWAQSTALTVLFALSQMIALAFMVISTVPGGSSGIKLFGSLFKSSVSSSGSSALPV</sequence>
<keyword evidence="11" id="KW-1185">Reference proteome</keyword>
<feature type="transmembrane region" description="Helical" evidence="9">
    <location>
        <begin position="158"/>
        <end position="177"/>
    </location>
</feature>
<feature type="transmembrane region" description="Helical" evidence="9">
    <location>
        <begin position="67"/>
        <end position="88"/>
    </location>
</feature>
<dbReference type="InterPro" id="IPR007305">
    <property type="entry name" value="Vesicle_transpt_Got1/SFT2"/>
</dbReference>
<dbReference type="AlphaFoldDB" id="A0A0L0CD12"/>
<dbReference type="GO" id="GO:0005737">
    <property type="term" value="C:cytoplasm"/>
    <property type="evidence" value="ECO:0007669"/>
    <property type="project" value="UniProtKB-ARBA"/>
</dbReference>
<comment type="caution">
    <text evidence="10">The sequence shown here is derived from an EMBL/GenBank/DDBJ whole genome shotgun (WGS) entry which is preliminary data.</text>
</comment>
<dbReference type="GO" id="GO:0015031">
    <property type="term" value="P:protein transport"/>
    <property type="evidence" value="ECO:0007669"/>
    <property type="project" value="UniProtKB-KW"/>
</dbReference>
<evidence type="ECO:0000256" key="9">
    <source>
        <dbReference type="RuleBase" id="RU363111"/>
    </source>
</evidence>
<reference evidence="10 11" key="1">
    <citation type="journal article" date="2015" name="Nat. Commun.">
        <title>Lucilia cuprina genome unlocks parasitic fly biology to underpin future interventions.</title>
        <authorList>
            <person name="Anstead C.A."/>
            <person name="Korhonen P.K."/>
            <person name="Young N.D."/>
            <person name="Hall R.S."/>
            <person name="Jex A.R."/>
            <person name="Murali S.C."/>
            <person name="Hughes D.S."/>
            <person name="Lee S.F."/>
            <person name="Perry T."/>
            <person name="Stroehlein A.J."/>
            <person name="Ansell B.R."/>
            <person name="Breugelmans B."/>
            <person name="Hofmann A."/>
            <person name="Qu J."/>
            <person name="Dugan S."/>
            <person name="Lee S.L."/>
            <person name="Chao H."/>
            <person name="Dinh H."/>
            <person name="Han Y."/>
            <person name="Doddapaneni H.V."/>
            <person name="Worley K.C."/>
            <person name="Muzny D.M."/>
            <person name="Ioannidis P."/>
            <person name="Waterhouse R.M."/>
            <person name="Zdobnov E.M."/>
            <person name="James P.J."/>
            <person name="Bagnall N.H."/>
            <person name="Kotze A.C."/>
            <person name="Gibbs R.A."/>
            <person name="Richards S."/>
            <person name="Batterham P."/>
            <person name="Gasser R.B."/>
        </authorList>
    </citation>
    <scope>NUCLEOTIDE SEQUENCE [LARGE SCALE GENOMIC DNA]</scope>
    <source>
        <strain evidence="10 11">LS</strain>
        <tissue evidence="10">Full body</tissue>
    </source>
</reference>
<dbReference type="GO" id="GO:0012505">
    <property type="term" value="C:endomembrane system"/>
    <property type="evidence" value="ECO:0007669"/>
    <property type="project" value="UniProtKB-ARBA"/>
</dbReference>
<dbReference type="OMA" id="GLMFFTR"/>
<dbReference type="STRING" id="7375.A0A0L0CD12"/>
<evidence type="ECO:0000256" key="2">
    <source>
        <dbReference type="ARBA" id="ARBA00004141"/>
    </source>
</evidence>
<evidence type="ECO:0000313" key="11">
    <source>
        <dbReference type="Proteomes" id="UP000037069"/>
    </source>
</evidence>
<keyword evidence="3 9" id="KW-0813">Transport</keyword>
<dbReference type="PANTHER" id="PTHR23137">
    <property type="entry name" value="VESICLE TRANSPORT PROTEIN-RELATED"/>
    <property type="match status" value="1"/>
</dbReference>
<evidence type="ECO:0000313" key="10">
    <source>
        <dbReference type="EMBL" id="KNC29354.1"/>
    </source>
</evidence>
<organism evidence="10 11">
    <name type="scientific">Lucilia cuprina</name>
    <name type="common">Green bottle fly</name>
    <name type="synonym">Australian sheep blowfly</name>
    <dbReference type="NCBI Taxonomy" id="7375"/>
    <lineage>
        <taxon>Eukaryota</taxon>
        <taxon>Metazoa</taxon>
        <taxon>Ecdysozoa</taxon>
        <taxon>Arthropoda</taxon>
        <taxon>Hexapoda</taxon>
        <taxon>Insecta</taxon>
        <taxon>Pterygota</taxon>
        <taxon>Neoptera</taxon>
        <taxon>Endopterygota</taxon>
        <taxon>Diptera</taxon>
        <taxon>Brachycera</taxon>
        <taxon>Muscomorpha</taxon>
        <taxon>Oestroidea</taxon>
        <taxon>Calliphoridae</taxon>
        <taxon>Luciliinae</taxon>
        <taxon>Lucilia</taxon>
    </lineage>
</organism>
<dbReference type="GO" id="GO:0016020">
    <property type="term" value="C:membrane"/>
    <property type="evidence" value="ECO:0007669"/>
    <property type="project" value="UniProtKB-SubCell"/>
</dbReference>
<dbReference type="Proteomes" id="UP000037069">
    <property type="component" value="Unassembled WGS sequence"/>
</dbReference>
<protein>
    <recommendedName>
        <fullName evidence="9">Vesicle transport protein</fullName>
    </recommendedName>
</protein>
<proteinExistence type="inferred from homology"/>
<evidence type="ECO:0000256" key="4">
    <source>
        <dbReference type="ARBA" id="ARBA00022692"/>
    </source>
</evidence>
<evidence type="ECO:0000256" key="8">
    <source>
        <dbReference type="ARBA" id="ARBA00025800"/>
    </source>
</evidence>
<keyword evidence="6 9" id="KW-1133">Transmembrane helix</keyword>
<dbReference type="EMBL" id="JRES01000673">
    <property type="protein sequence ID" value="KNC29354.1"/>
    <property type="molecule type" value="Genomic_DNA"/>
</dbReference>
<dbReference type="Pfam" id="PF04178">
    <property type="entry name" value="Got1"/>
    <property type="match status" value="1"/>
</dbReference>
<evidence type="ECO:0000256" key="3">
    <source>
        <dbReference type="ARBA" id="ARBA00022448"/>
    </source>
</evidence>
<name>A0A0L0CD12_LUCCU</name>
<evidence type="ECO:0000256" key="1">
    <source>
        <dbReference type="ARBA" id="ARBA00003566"/>
    </source>
</evidence>
<dbReference type="PANTHER" id="PTHR23137:SF36">
    <property type="entry name" value="VESICLE TRANSPORT PROTEIN SFT2C"/>
    <property type="match status" value="1"/>
</dbReference>
<keyword evidence="5 9" id="KW-0653">Protein transport</keyword>
<dbReference type="InterPro" id="IPR011691">
    <property type="entry name" value="Vesicle_transpt_SFT2"/>
</dbReference>
<feature type="transmembrane region" description="Helical" evidence="9">
    <location>
        <begin position="132"/>
        <end position="152"/>
    </location>
</feature>
<feature type="transmembrane region" description="Helical" evidence="9">
    <location>
        <begin position="100"/>
        <end position="123"/>
    </location>
</feature>
<gene>
    <name evidence="10" type="ORF">FF38_10618</name>
</gene>
<comment type="subcellular location">
    <subcellularLocation>
        <location evidence="2 9">Membrane</location>
        <topology evidence="2 9">Multi-pass membrane protein</topology>
    </subcellularLocation>
</comment>
<keyword evidence="7 9" id="KW-0472">Membrane</keyword>
<evidence type="ECO:0000256" key="7">
    <source>
        <dbReference type="ARBA" id="ARBA00023136"/>
    </source>
</evidence>
<accession>A0A0L0CD12</accession>
<comment type="similarity">
    <text evidence="8 9">Belongs to the SFT2 family.</text>
</comment>
<keyword evidence="4 9" id="KW-0812">Transmembrane</keyword>
<comment type="function">
    <text evidence="1 9">May be involved in fusion of retrograde transport vesicles derived from an endocytic compartment with the Golgi complex.</text>
</comment>
<evidence type="ECO:0000256" key="5">
    <source>
        <dbReference type="ARBA" id="ARBA00022927"/>
    </source>
</evidence>
<dbReference type="OrthoDB" id="660759at2759"/>